<evidence type="ECO:0000313" key="2">
    <source>
        <dbReference type="Proteomes" id="UP000050920"/>
    </source>
</evidence>
<keyword evidence="2" id="KW-1185">Reference proteome</keyword>
<dbReference type="Proteomes" id="UP000050920">
    <property type="component" value="Unassembled WGS sequence"/>
</dbReference>
<dbReference type="AlphaFoldDB" id="A0A0R2NLJ8"/>
<reference evidence="1 2" key="1">
    <citation type="journal article" date="2015" name="Genome Announc.">
        <title>Expanding the biotechnology potential of lactobacilli through comparative genomics of 213 strains and associated genera.</title>
        <authorList>
            <person name="Sun Z."/>
            <person name="Harris H.M."/>
            <person name="McCann A."/>
            <person name="Guo C."/>
            <person name="Argimon S."/>
            <person name="Zhang W."/>
            <person name="Yang X."/>
            <person name="Jeffery I.B."/>
            <person name="Cooney J.C."/>
            <person name="Kagawa T.F."/>
            <person name="Liu W."/>
            <person name="Song Y."/>
            <person name="Salvetti E."/>
            <person name="Wrobel A."/>
            <person name="Rasinkangas P."/>
            <person name="Parkhill J."/>
            <person name="Rea M.C."/>
            <person name="O'Sullivan O."/>
            <person name="Ritari J."/>
            <person name="Douillard F.P."/>
            <person name="Paul Ross R."/>
            <person name="Yang R."/>
            <person name="Briner A.E."/>
            <person name="Felis G.E."/>
            <person name="de Vos W.M."/>
            <person name="Barrangou R."/>
            <person name="Klaenhammer T.R."/>
            <person name="Caufield P.W."/>
            <person name="Cui Y."/>
            <person name="Zhang H."/>
            <person name="O'Toole P.W."/>
        </authorList>
    </citation>
    <scope>NUCLEOTIDE SEQUENCE [LARGE SCALE GENOMIC DNA]</scope>
    <source>
        <strain evidence="1 2">DSM 21115</strain>
    </source>
</reference>
<sequence>MQAILQFEKKRTHLSSIELLRKMWQLTPDEPIEFSHSGWDESLNVSHSWSFELYTPDYERAEPNAGWEALENVYSGVGMEPFKRCDWLWLRTTNKAEPLVIVYAYVVMVNTLMEQLPSVISLDNGKTWIDRDTFMAPYESILTLSRAEIFRITALETLSITTDDEPEPTLEPLRW</sequence>
<gene>
    <name evidence="1" type="ORF">DY78_GL000808</name>
</gene>
<dbReference type="EMBL" id="AYGX02000119">
    <property type="protein sequence ID" value="KRO26590.1"/>
    <property type="molecule type" value="Genomic_DNA"/>
</dbReference>
<organism evidence="1 2">
    <name type="scientific">Lactiplantibacillus fabifermentans DSM 21115</name>
    <dbReference type="NCBI Taxonomy" id="1413187"/>
    <lineage>
        <taxon>Bacteria</taxon>
        <taxon>Bacillati</taxon>
        <taxon>Bacillota</taxon>
        <taxon>Bacilli</taxon>
        <taxon>Lactobacillales</taxon>
        <taxon>Lactobacillaceae</taxon>
        <taxon>Lactiplantibacillus</taxon>
    </lineage>
</organism>
<proteinExistence type="predicted"/>
<evidence type="ECO:0000313" key="1">
    <source>
        <dbReference type="EMBL" id="KRO26590.1"/>
    </source>
</evidence>
<accession>A0A0R2NLJ8</accession>
<protein>
    <submittedName>
        <fullName evidence="1">Uncharacterized protein</fullName>
    </submittedName>
</protein>
<name>A0A0R2NLJ8_9LACO</name>
<comment type="caution">
    <text evidence="1">The sequence shown here is derived from an EMBL/GenBank/DDBJ whole genome shotgun (WGS) entry which is preliminary data.</text>
</comment>
<dbReference type="RefSeq" id="WP_024626348.1">
    <property type="nucleotide sequence ID" value="NZ_AYGX02000119.1"/>
</dbReference>